<accession>A0ABN7V2P8</accession>
<organism evidence="1 2">
    <name type="scientific">Gigaspora margarita</name>
    <dbReference type="NCBI Taxonomy" id="4874"/>
    <lineage>
        <taxon>Eukaryota</taxon>
        <taxon>Fungi</taxon>
        <taxon>Fungi incertae sedis</taxon>
        <taxon>Mucoromycota</taxon>
        <taxon>Glomeromycotina</taxon>
        <taxon>Glomeromycetes</taxon>
        <taxon>Diversisporales</taxon>
        <taxon>Gigasporaceae</taxon>
        <taxon>Gigaspora</taxon>
    </lineage>
</organism>
<evidence type="ECO:0000313" key="2">
    <source>
        <dbReference type="Proteomes" id="UP000789901"/>
    </source>
</evidence>
<dbReference type="EMBL" id="CAJVQB010008744">
    <property type="protein sequence ID" value="CAG8722559.1"/>
    <property type="molecule type" value="Genomic_DNA"/>
</dbReference>
<gene>
    <name evidence="1" type="ORF">GMARGA_LOCUS13656</name>
</gene>
<sequence>MSYISNIINNRRLTECKEALDAAYSTWLQKSRVKRIRGDSLDRSESTISLENNVKPKKLIDSNKKKIDKINKKNVIISLIKKKETLFIWKEATHKDITKYQNITNTQLGQLKLYINNISNSTELDQIWYKISKIILQNSIKYIPYKNLQLL</sequence>
<proteinExistence type="predicted"/>
<dbReference type="Proteomes" id="UP000789901">
    <property type="component" value="Unassembled WGS sequence"/>
</dbReference>
<keyword evidence="2" id="KW-1185">Reference proteome</keyword>
<name>A0ABN7V2P8_GIGMA</name>
<comment type="caution">
    <text evidence="1">The sequence shown here is derived from an EMBL/GenBank/DDBJ whole genome shotgun (WGS) entry which is preliminary data.</text>
</comment>
<protein>
    <submittedName>
        <fullName evidence="1">5501_t:CDS:1</fullName>
    </submittedName>
</protein>
<reference evidence="1 2" key="1">
    <citation type="submission" date="2021-06" db="EMBL/GenBank/DDBJ databases">
        <authorList>
            <person name="Kallberg Y."/>
            <person name="Tangrot J."/>
            <person name="Rosling A."/>
        </authorList>
    </citation>
    <scope>NUCLEOTIDE SEQUENCE [LARGE SCALE GENOMIC DNA]</scope>
    <source>
        <strain evidence="1 2">120-4 pot B 10/14</strain>
    </source>
</reference>
<evidence type="ECO:0000313" key="1">
    <source>
        <dbReference type="EMBL" id="CAG8722559.1"/>
    </source>
</evidence>